<reference evidence="1" key="1">
    <citation type="submission" date="2021-08" db="EMBL/GenBank/DDBJ databases">
        <title>WGS assembly of Ceratopteris richardii.</title>
        <authorList>
            <person name="Marchant D.B."/>
            <person name="Chen G."/>
            <person name="Jenkins J."/>
            <person name="Shu S."/>
            <person name="Leebens-Mack J."/>
            <person name="Grimwood J."/>
            <person name="Schmutz J."/>
            <person name="Soltis P."/>
            <person name="Soltis D."/>
            <person name="Chen Z.-H."/>
        </authorList>
    </citation>
    <scope>NUCLEOTIDE SEQUENCE</scope>
    <source>
        <strain evidence="1">Whitten #5841</strain>
        <tissue evidence="1">Leaf</tissue>
    </source>
</reference>
<evidence type="ECO:0000313" key="1">
    <source>
        <dbReference type="EMBL" id="KAH7414867.1"/>
    </source>
</evidence>
<dbReference type="GO" id="GO:0016757">
    <property type="term" value="F:glycosyltransferase activity"/>
    <property type="evidence" value="ECO:0007669"/>
    <property type="project" value="InterPro"/>
</dbReference>
<dbReference type="EMBL" id="CM035419">
    <property type="protein sequence ID" value="KAH7414867.1"/>
    <property type="molecule type" value="Genomic_DNA"/>
</dbReference>
<dbReference type="AlphaFoldDB" id="A0A8T2T845"/>
<organism evidence="1 2">
    <name type="scientific">Ceratopteris richardii</name>
    <name type="common">Triangle waterfern</name>
    <dbReference type="NCBI Taxonomy" id="49495"/>
    <lineage>
        <taxon>Eukaryota</taxon>
        <taxon>Viridiplantae</taxon>
        <taxon>Streptophyta</taxon>
        <taxon>Embryophyta</taxon>
        <taxon>Tracheophyta</taxon>
        <taxon>Polypodiopsida</taxon>
        <taxon>Polypodiidae</taxon>
        <taxon>Polypodiales</taxon>
        <taxon>Pteridineae</taxon>
        <taxon>Pteridaceae</taxon>
        <taxon>Parkerioideae</taxon>
        <taxon>Ceratopteris</taxon>
    </lineage>
</organism>
<dbReference type="Proteomes" id="UP000825935">
    <property type="component" value="Chromosome 14"/>
</dbReference>
<comment type="caution">
    <text evidence="1">The sequence shown here is derived from an EMBL/GenBank/DDBJ whole genome shotgun (WGS) entry which is preliminary data.</text>
</comment>
<dbReference type="InterPro" id="IPR044845">
    <property type="entry name" value="HPAT/SRGT1-like"/>
</dbReference>
<gene>
    <name evidence="1" type="ORF">KP509_14G014800</name>
</gene>
<name>A0A8T2T845_CERRI</name>
<keyword evidence="2" id="KW-1185">Reference proteome</keyword>
<dbReference type="PANTHER" id="PTHR31485:SF7">
    <property type="entry name" value="PEPTIDYL SERINE ALPHA-GALACTOSYLTRANSFERASE"/>
    <property type="match status" value="1"/>
</dbReference>
<dbReference type="PANTHER" id="PTHR31485">
    <property type="entry name" value="PEPTIDYL SERINE ALPHA-GALACTOSYLTRANSFERASE"/>
    <property type="match status" value="1"/>
</dbReference>
<sequence length="193" mass="21795">MAKVQFSVRVGCLTVLQENSVDDPLAVFITSRCPRALTRRYTHTEQSGDGRKFMATRCPLLSYLVAHTHPPFAMSIRQRSHPKQQHHHQEKRSMVCMKSEGHPQCTHSSLSNAAIILSLQRSDGLHEERRPPTMHFEWQTVGLMSSYNKKSGQYPGPITLACLLSCTDDQLETYRGMHLAPTHVVPSIHEPPS</sequence>
<evidence type="ECO:0000313" key="2">
    <source>
        <dbReference type="Proteomes" id="UP000825935"/>
    </source>
</evidence>
<proteinExistence type="predicted"/>
<protein>
    <submittedName>
        <fullName evidence="1">Uncharacterized protein</fullName>
    </submittedName>
</protein>
<accession>A0A8T2T845</accession>